<sequence length="378" mass="41387">MIRSRYSMRTASSSGGRGILSSRTLLAVTLALMVISLVSWRNTSSDQNDMLHGHVGKPMPGDSTALLTTSLCSSLSSQFPLSSGNRVRSIFIGDSTALQALRVSVTAVATCLKGSGLLDEGGVTKALHAVTALQIRLVEAQMLEKVSIVALHSGGWDFWFVKVKYLDELKAAHRSVINTDDARKLSRVDIFIALGTWDILRPTLEHSGLLLDSVSTATLLSWKGALRNFSHIVRRHSLDISKVMSTYPQTVRRLVIPMIPNCSASKFHRVAQQPPSTSSQHDPYERVQGKDCRRRLVYGTAPIVREALLRVAAALSDIHMIDSNLLLPATTKSSVARDKLRRSEFCTASDGAHFDDLSAKVPQLTQCSIGLLMRLWAK</sequence>
<keyword evidence="1" id="KW-0472">Membrane</keyword>
<feature type="transmembrane region" description="Helical" evidence="1">
    <location>
        <begin position="20"/>
        <end position="40"/>
    </location>
</feature>
<dbReference type="Proteomes" id="UP000051952">
    <property type="component" value="Unassembled WGS sequence"/>
</dbReference>
<protein>
    <submittedName>
        <fullName evidence="2">GPI-anchored surface protein, putative</fullName>
    </submittedName>
</protein>
<evidence type="ECO:0000256" key="1">
    <source>
        <dbReference type="SAM" id="Phobius"/>
    </source>
</evidence>
<organism evidence="2 3">
    <name type="scientific">Bodo saltans</name>
    <name type="common">Flagellated protozoan</name>
    <dbReference type="NCBI Taxonomy" id="75058"/>
    <lineage>
        <taxon>Eukaryota</taxon>
        <taxon>Discoba</taxon>
        <taxon>Euglenozoa</taxon>
        <taxon>Kinetoplastea</taxon>
        <taxon>Metakinetoplastina</taxon>
        <taxon>Eubodonida</taxon>
        <taxon>Bodonidae</taxon>
        <taxon>Bodo</taxon>
    </lineage>
</organism>
<evidence type="ECO:0000313" key="2">
    <source>
        <dbReference type="EMBL" id="CUG06428.1"/>
    </source>
</evidence>
<name>A0A0S4IT84_BODSA</name>
<accession>A0A0S4IT84</accession>
<dbReference type="VEuPathDB" id="TriTrypDB:BSAL_72645"/>
<gene>
    <name evidence="2" type="ORF">BSAL_72645</name>
</gene>
<dbReference type="EMBL" id="CYKH01000586">
    <property type="protein sequence ID" value="CUG06428.1"/>
    <property type="molecule type" value="Genomic_DNA"/>
</dbReference>
<keyword evidence="1" id="KW-1133">Transmembrane helix</keyword>
<keyword evidence="3" id="KW-1185">Reference proteome</keyword>
<reference evidence="3" key="1">
    <citation type="submission" date="2015-09" db="EMBL/GenBank/DDBJ databases">
        <authorList>
            <consortium name="Pathogen Informatics"/>
        </authorList>
    </citation>
    <scope>NUCLEOTIDE SEQUENCE [LARGE SCALE GENOMIC DNA]</scope>
    <source>
        <strain evidence="3">Lake Konstanz</strain>
    </source>
</reference>
<proteinExistence type="predicted"/>
<dbReference type="AlphaFoldDB" id="A0A0S4IT84"/>
<evidence type="ECO:0000313" key="3">
    <source>
        <dbReference type="Proteomes" id="UP000051952"/>
    </source>
</evidence>
<keyword evidence="1" id="KW-0812">Transmembrane</keyword>